<evidence type="ECO:0000256" key="6">
    <source>
        <dbReference type="PIRSR" id="PIRSR003085-1"/>
    </source>
</evidence>
<dbReference type="Pfam" id="PF02353">
    <property type="entry name" value="CMAS"/>
    <property type="match status" value="1"/>
</dbReference>
<dbReference type="GO" id="GO:0008168">
    <property type="term" value="F:methyltransferase activity"/>
    <property type="evidence" value="ECO:0007669"/>
    <property type="project" value="UniProtKB-KW"/>
</dbReference>
<evidence type="ECO:0000256" key="5">
    <source>
        <dbReference type="ARBA" id="ARBA00023098"/>
    </source>
</evidence>
<dbReference type="SUPFAM" id="SSF53335">
    <property type="entry name" value="S-adenosyl-L-methionine-dependent methyltransferases"/>
    <property type="match status" value="1"/>
</dbReference>
<protein>
    <submittedName>
        <fullName evidence="7">Cyclopropane-fatty-acyl-phospholipid synthase</fullName>
    </submittedName>
</protein>
<dbReference type="EMBL" id="CP011371">
    <property type="protein sequence ID" value="AKJ26998.1"/>
    <property type="molecule type" value="Genomic_DNA"/>
</dbReference>
<dbReference type="GO" id="GO:0032259">
    <property type="term" value="P:methylation"/>
    <property type="evidence" value="ECO:0007669"/>
    <property type="project" value="UniProtKB-KW"/>
</dbReference>
<keyword evidence="5" id="KW-0443">Lipid metabolism</keyword>
<dbReference type="AlphaFoldDB" id="A0A0G3BGA3"/>
<accession>A0A0G3BGA3</accession>
<gene>
    <name evidence="7" type="ORF">AAW51_0307</name>
</gene>
<dbReference type="PIRSF" id="PIRSF003085">
    <property type="entry name" value="CMAS"/>
    <property type="match status" value="1"/>
</dbReference>
<dbReference type="InterPro" id="IPR050723">
    <property type="entry name" value="CFA/CMAS"/>
</dbReference>
<dbReference type="PANTHER" id="PTHR43667">
    <property type="entry name" value="CYCLOPROPANE-FATTY-ACYL-PHOSPHOLIPID SYNTHASE"/>
    <property type="match status" value="1"/>
</dbReference>
<keyword evidence="3" id="KW-0808">Transferase</keyword>
<dbReference type="PANTHER" id="PTHR43667:SF2">
    <property type="entry name" value="FATTY ACID C-METHYL TRANSFERASE"/>
    <property type="match status" value="1"/>
</dbReference>
<dbReference type="Gene3D" id="3.40.50.150">
    <property type="entry name" value="Vaccinia Virus protein VP39"/>
    <property type="match status" value="1"/>
</dbReference>
<feature type="active site" evidence="6">
    <location>
        <position position="385"/>
    </location>
</feature>
<name>A0A0G3BGA3_9BURK</name>
<comment type="similarity">
    <text evidence="1">Belongs to the CFA/CMAS family.</text>
</comment>
<keyword evidence="4" id="KW-0949">S-adenosyl-L-methionine</keyword>
<evidence type="ECO:0000256" key="3">
    <source>
        <dbReference type="ARBA" id="ARBA00022679"/>
    </source>
</evidence>
<dbReference type="InterPro" id="IPR003333">
    <property type="entry name" value="CMAS"/>
</dbReference>
<dbReference type="OrthoDB" id="9782855at2"/>
<proteinExistence type="inferred from homology"/>
<reference evidence="7 8" key="1">
    <citation type="submission" date="2015-05" db="EMBL/GenBank/DDBJ databases">
        <authorList>
            <person name="Tang B."/>
            <person name="Yu Y."/>
        </authorList>
    </citation>
    <scope>NUCLEOTIDE SEQUENCE [LARGE SCALE GENOMIC DNA]</scope>
    <source>
        <strain evidence="7 8">DSM 7029</strain>
    </source>
</reference>
<organism evidence="7 8">
    <name type="scientific">Caldimonas brevitalea</name>
    <dbReference type="NCBI Taxonomy" id="413882"/>
    <lineage>
        <taxon>Bacteria</taxon>
        <taxon>Pseudomonadati</taxon>
        <taxon>Pseudomonadota</taxon>
        <taxon>Betaproteobacteria</taxon>
        <taxon>Burkholderiales</taxon>
        <taxon>Sphaerotilaceae</taxon>
        <taxon>Caldimonas</taxon>
    </lineage>
</organism>
<dbReference type="PATRIC" id="fig|413882.6.peg.319"/>
<keyword evidence="2" id="KW-0489">Methyltransferase</keyword>
<evidence type="ECO:0000313" key="8">
    <source>
        <dbReference type="Proteomes" id="UP000035352"/>
    </source>
</evidence>
<dbReference type="GO" id="GO:0008610">
    <property type="term" value="P:lipid biosynthetic process"/>
    <property type="evidence" value="ECO:0007669"/>
    <property type="project" value="InterPro"/>
</dbReference>
<dbReference type="InterPro" id="IPR029063">
    <property type="entry name" value="SAM-dependent_MTases_sf"/>
</dbReference>
<dbReference type="CDD" id="cd02440">
    <property type="entry name" value="AdoMet_MTases"/>
    <property type="match status" value="1"/>
</dbReference>
<dbReference type="RefSeq" id="WP_047193215.1">
    <property type="nucleotide sequence ID" value="NZ_CP011371.1"/>
</dbReference>
<dbReference type="STRING" id="413882.AAW51_0307"/>
<evidence type="ECO:0000313" key="7">
    <source>
        <dbReference type="EMBL" id="AKJ26998.1"/>
    </source>
</evidence>
<sequence>MTRSTLSVLSGQPRPRPPASARAVFRVLDRLATGTLELHLPDGATARFGNGSGPRASITVHAWRACGRTLKSGDIGFAESYLDGEWSTADLSGLMQLLVANRNAVETAIYGSRWGRAAYRLRHLLNRNSKSRARKNVQAHYDLGNAFYRLWLDDTMSYSGAWFEAGADQPLQQAQWAKMRRALRECRLTPGQRLLDIGCGWGALAELAGREFGAQVVGVTLSAEQLRYARERLGADAPAQLRLQDWREIDDGPFDAICSVEMFEAVGLEYWGEFFATLRRLLKPGGRACLQTITIRDDLFDRYRRSTDFIQQYIFPGGLLPCPQAFRREARKAGFVVVNELDFGLDYARTLQCWRDRFHAAEPEVRRLGFDTRFMRIWNFYLAYCEAAFVHRNTSVMQFTLQRAS</sequence>
<dbReference type="KEGG" id="pbh:AAW51_0307"/>
<evidence type="ECO:0000256" key="2">
    <source>
        <dbReference type="ARBA" id="ARBA00022603"/>
    </source>
</evidence>
<evidence type="ECO:0000256" key="4">
    <source>
        <dbReference type="ARBA" id="ARBA00022691"/>
    </source>
</evidence>
<evidence type="ECO:0000256" key="1">
    <source>
        <dbReference type="ARBA" id="ARBA00010815"/>
    </source>
</evidence>
<keyword evidence="8" id="KW-1185">Reference proteome</keyword>
<dbReference type="Proteomes" id="UP000035352">
    <property type="component" value="Chromosome"/>
</dbReference>